<dbReference type="RefSeq" id="XP_022494754.1">
    <property type="nucleotide sequence ID" value="XM_022649271.1"/>
</dbReference>
<name>A0A178C280_9EURO</name>
<dbReference type="Proteomes" id="UP000185904">
    <property type="component" value="Unassembled WGS sequence"/>
</dbReference>
<feature type="compositionally biased region" description="Polar residues" evidence="1">
    <location>
        <begin position="118"/>
        <end position="140"/>
    </location>
</feature>
<feature type="compositionally biased region" description="Acidic residues" evidence="1">
    <location>
        <begin position="296"/>
        <end position="308"/>
    </location>
</feature>
<feature type="compositionally biased region" description="Low complexity" evidence="1">
    <location>
        <begin position="77"/>
        <end position="91"/>
    </location>
</feature>
<keyword evidence="3" id="KW-1185">Reference proteome</keyword>
<protein>
    <submittedName>
        <fullName evidence="2">Uncharacterized protein</fullName>
    </submittedName>
</protein>
<gene>
    <name evidence="2" type="ORF">AYO20_11017</name>
</gene>
<evidence type="ECO:0000313" key="2">
    <source>
        <dbReference type="EMBL" id="OAL23205.1"/>
    </source>
</evidence>
<proteinExistence type="predicted"/>
<sequence length="308" mass="31955">MGSYAPASTSHMSAPQLHPNVKPSTGTPADNLRFQTQTNWQAGASAPAHPPGLQPPPPSPSPHGPSPSSSGRAIPPSTRGSASTTSSIASGQNVPPLTPNSVGTTPSGSLRGIPPTPRSQRPRTGSINSSRVPPQSTRSHPTMAPTMDTSALSPGVSSFSFGRQTGSSFTSVESGEDATGSTRGLAPSSRLGNNSSPSIASRSNSSLSQFSYTNNSAGSQGGQPMATNHPQQPVAGGSRFPGAYGDHDTSASHQAMGEGDGNWGEEEEEHYPEDEEDDDEGLYGHVEDPTFATHTEDDEEEDENDYQY</sequence>
<dbReference type="GeneID" id="34594403"/>
<feature type="compositionally biased region" description="Low complexity" evidence="1">
    <location>
        <begin position="193"/>
        <end position="208"/>
    </location>
</feature>
<feature type="compositionally biased region" description="Polar residues" evidence="1">
    <location>
        <begin position="92"/>
        <end position="108"/>
    </location>
</feature>
<organism evidence="2 3">
    <name type="scientific">Fonsecaea nubica</name>
    <dbReference type="NCBI Taxonomy" id="856822"/>
    <lineage>
        <taxon>Eukaryota</taxon>
        <taxon>Fungi</taxon>
        <taxon>Dikarya</taxon>
        <taxon>Ascomycota</taxon>
        <taxon>Pezizomycotina</taxon>
        <taxon>Eurotiomycetes</taxon>
        <taxon>Chaetothyriomycetidae</taxon>
        <taxon>Chaetothyriales</taxon>
        <taxon>Herpotrichiellaceae</taxon>
        <taxon>Fonsecaea</taxon>
    </lineage>
</organism>
<comment type="caution">
    <text evidence="2">The sequence shown here is derived from an EMBL/GenBank/DDBJ whole genome shotgun (WGS) entry which is preliminary data.</text>
</comment>
<evidence type="ECO:0000313" key="3">
    <source>
        <dbReference type="Proteomes" id="UP000185904"/>
    </source>
</evidence>
<dbReference type="OrthoDB" id="10510413at2759"/>
<feature type="compositionally biased region" description="Pro residues" evidence="1">
    <location>
        <begin position="48"/>
        <end position="65"/>
    </location>
</feature>
<feature type="region of interest" description="Disordered" evidence="1">
    <location>
        <begin position="1"/>
        <end position="308"/>
    </location>
</feature>
<reference evidence="2 3" key="1">
    <citation type="submission" date="2016-03" db="EMBL/GenBank/DDBJ databases">
        <title>The draft genome sequence of Fonsecaea nubica causative agent of cutaneous subcutaneous infection in human host.</title>
        <authorList>
            <person name="Costa F."/>
            <person name="Sybren D.H."/>
            <person name="Raittz R.T."/>
            <person name="Weiss V.A."/>
            <person name="Leao A.C."/>
            <person name="Gomes R."/>
            <person name="De Souza E.M."/>
            <person name="Pedrosa F.O."/>
            <person name="Steffens M.B."/>
            <person name="Bombassaro A."/>
            <person name="Tadra-Sfeir M.Z."/>
            <person name="Moreno L.F."/>
            <person name="Najafzadeh M.J."/>
            <person name="Felipe M.S."/>
            <person name="Teixeira M."/>
            <person name="Sun J."/>
            <person name="Xi L."/>
            <person name="Castro M.A."/>
            <person name="Vicente V.A."/>
        </authorList>
    </citation>
    <scope>NUCLEOTIDE SEQUENCE [LARGE SCALE GENOMIC DNA]</scope>
    <source>
        <strain evidence="2 3">CBS 269.64</strain>
    </source>
</reference>
<evidence type="ECO:0000256" key="1">
    <source>
        <dbReference type="SAM" id="MobiDB-lite"/>
    </source>
</evidence>
<feature type="compositionally biased region" description="Polar residues" evidence="1">
    <location>
        <begin position="147"/>
        <end position="173"/>
    </location>
</feature>
<dbReference type="AlphaFoldDB" id="A0A178C280"/>
<feature type="compositionally biased region" description="Polar residues" evidence="1">
    <location>
        <begin position="209"/>
        <end position="218"/>
    </location>
</feature>
<feature type="compositionally biased region" description="Polar residues" evidence="1">
    <location>
        <begin position="1"/>
        <end position="13"/>
    </location>
</feature>
<dbReference type="EMBL" id="LVCJ01000130">
    <property type="protein sequence ID" value="OAL23205.1"/>
    <property type="molecule type" value="Genomic_DNA"/>
</dbReference>
<feature type="compositionally biased region" description="Acidic residues" evidence="1">
    <location>
        <begin position="263"/>
        <end position="281"/>
    </location>
</feature>
<accession>A0A178C280</accession>
<feature type="compositionally biased region" description="Polar residues" evidence="1">
    <location>
        <begin position="22"/>
        <end position="42"/>
    </location>
</feature>